<proteinExistence type="predicted"/>
<gene>
    <name evidence="1" type="ORF">ACFP81_10790</name>
</gene>
<evidence type="ECO:0000313" key="1">
    <source>
        <dbReference type="EMBL" id="MFC6592435.1"/>
    </source>
</evidence>
<protein>
    <submittedName>
        <fullName evidence="1">Uncharacterized protein</fullName>
    </submittedName>
</protein>
<keyword evidence="2" id="KW-1185">Reference proteome</keyword>
<comment type="caution">
    <text evidence="1">The sequence shown here is derived from an EMBL/GenBank/DDBJ whole genome shotgun (WGS) entry which is preliminary data.</text>
</comment>
<dbReference type="EMBL" id="JBHSWD010000001">
    <property type="protein sequence ID" value="MFC6592435.1"/>
    <property type="molecule type" value="Genomic_DNA"/>
</dbReference>
<dbReference type="Proteomes" id="UP001596297">
    <property type="component" value="Unassembled WGS sequence"/>
</dbReference>
<reference evidence="2" key="1">
    <citation type="journal article" date="2019" name="Int. J. Syst. Evol. Microbiol.">
        <title>The Global Catalogue of Microorganisms (GCM) 10K type strain sequencing project: providing services to taxonomists for standard genome sequencing and annotation.</title>
        <authorList>
            <consortium name="The Broad Institute Genomics Platform"/>
            <consortium name="The Broad Institute Genome Sequencing Center for Infectious Disease"/>
            <person name="Wu L."/>
            <person name="Ma J."/>
        </authorList>
    </citation>
    <scope>NUCLEOTIDE SEQUENCE [LARGE SCALE GENOMIC DNA]</scope>
    <source>
        <strain evidence="2">CGMCC 1.15772</strain>
    </source>
</reference>
<organism evidence="1 2">
    <name type="scientific">Deinococcus lacus</name>
    <dbReference type="NCBI Taxonomy" id="392561"/>
    <lineage>
        <taxon>Bacteria</taxon>
        <taxon>Thermotogati</taxon>
        <taxon>Deinococcota</taxon>
        <taxon>Deinococci</taxon>
        <taxon>Deinococcales</taxon>
        <taxon>Deinococcaceae</taxon>
        <taxon>Deinococcus</taxon>
    </lineage>
</organism>
<name>A0ABW1YFV0_9DEIO</name>
<accession>A0ABW1YFV0</accession>
<dbReference type="RefSeq" id="WP_380083466.1">
    <property type="nucleotide sequence ID" value="NZ_JBHSWD010000001.1"/>
</dbReference>
<sequence length="376" mass="39365">MQNDVAFAGLIVDMLGVPGLGSASPFITSDIKMFVSGQKAAQTAINFDNLANLDQDTPETTSQITQALSGVAGLRASAMDTMGSLNTPLKDSWVALKKQTIEATAPALGKAFAKFAVKNMSPLRAIDLAVGLGKLAYIAHARNSPPKTGVVKFERCSPKPEVSVGSKQFGKSAATCNYYPGGSLGSGEKTILCASVRYGNPANVRWVAQLGKVGELYYDESTAYAVYTAPINHGGSLSDTITATLKEPNELPVSDSDKRYIGGIIASAGFSTSGPNGYCASSTSSDTGKQVHLCYYIGGDFSGQGARVYSKSLGVDVIVPGVKDTYISKGVIALQLPKLPCGKTYYSRVEDLTVESVAAPEITSKAILYHGVQACP</sequence>
<evidence type="ECO:0000313" key="2">
    <source>
        <dbReference type="Proteomes" id="UP001596297"/>
    </source>
</evidence>